<feature type="compositionally biased region" description="Low complexity" evidence="3">
    <location>
        <begin position="414"/>
        <end position="440"/>
    </location>
</feature>
<evidence type="ECO:0008006" key="8">
    <source>
        <dbReference type="Google" id="ProtNLM"/>
    </source>
</evidence>
<organism evidence="6 7">
    <name type="scientific">Paralvinella palmiformis</name>
    <dbReference type="NCBI Taxonomy" id="53620"/>
    <lineage>
        <taxon>Eukaryota</taxon>
        <taxon>Metazoa</taxon>
        <taxon>Spiralia</taxon>
        <taxon>Lophotrochozoa</taxon>
        <taxon>Annelida</taxon>
        <taxon>Polychaeta</taxon>
        <taxon>Sedentaria</taxon>
        <taxon>Canalipalpata</taxon>
        <taxon>Terebellida</taxon>
        <taxon>Terebelliformia</taxon>
        <taxon>Alvinellidae</taxon>
        <taxon>Paralvinella</taxon>
    </lineage>
</organism>
<accession>A0AAD9J9S3</accession>
<dbReference type="InterPro" id="IPR043198">
    <property type="entry name" value="Cyclin/Ssn8"/>
</dbReference>
<dbReference type="InterPro" id="IPR004367">
    <property type="entry name" value="Cyclin_C-dom"/>
</dbReference>
<keyword evidence="7" id="KW-1185">Reference proteome</keyword>
<proteinExistence type="inferred from homology"/>
<dbReference type="Gene3D" id="1.10.472.10">
    <property type="entry name" value="Cyclin-like"/>
    <property type="match status" value="2"/>
</dbReference>
<evidence type="ECO:0000256" key="1">
    <source>
        <dbReference type="ARBA" id="ARBA00023127"/>
    </source>
</evidence>
<protein>
    <recommendedName>
        <fullName evidence="8">Cyclin-K</fullName>
    </recommendedName>
</protein>
<dbReference type="InterPro" id="IPR013763">
    <property type="entry name" value="Cyclin-like_dom"/>
</dbReference>
<gene>
    <name evidence="6" type="ORF">LSH36_484g03045</name>
</gene>
<feature type="domain" description="Cyclin-like" evidence="4">
    <location>
        <begin position="35"/>
        <end position="129"/>
    </location>
</feature>
<feature type="compositionally biased region" description="Pro residues" evidence="3">
    <location>
        <begin position="441"/>
        <end position="455"/>
    </location>
</feature>
<dbReference type="SMART" id="SM00385">
    <property type="entry name" value="CYCLIN"/>
    <property type="match status" value="1"/>
</dbReference>
<dbReference type="EMBL" id="JAODUP010000484">
    <property type="protein sequence ID" value="KAK2148768.1"/>
    <property type="molecule type" value="Genomic_DNA"/>
</dbReference>
<feature type="domain" description="Cyclin C-terminal" evidence="5">
    <location>
        <begin position="138"/>
        <end position="282"/>
    </location>
</feature>
<feature type="compositionally biased region" description="Low complexity" evidence="3">
    <location>
        <begin position="513"/>
        <end position="530"/>
    </location>
</feature>
<dbReference type="GO" id="GO:0006357">
    <property type="term" value="P:regulation of transcription by RNA polymerase II"/>
    <property type="evidence" value="ECO:0007669"/>
    <property type="project" value="InterPro"/>
</dbReference>
<feature type="compositionally biased region" description="Polar residues" evidence="3">
    <location>
        <begin position="353"/>
        <end position="365"/>
    </location>
</feature>
<name>A0AAD9J9S3_9ANNE</name>
<dbReference type="Proteomes" id="UP001208570">
    <property type="component" value="Unassembled WGS sequence"/>
</dbReference>
<evidence type="ECO:0000313" key="7">
    <source>
        <dbReference type="Proteomes" id="UP001208570"/>
    </source>
</evidence>
<dbReference type="CDD" id="cd20530">
    <property type="entry name" value="CYCLIN_CCNK_rpt1"/>
    <property type="match status" value="1"/>
</dbReference>
<dbReference type="Pfam" id="PF00134">
    <property type="entry name" value="Cyclin_N"/>
    <property type="match status" value="1"/>
</dbReference>
<feature type="region of interest" description="Disordered" evidence="3">
    <location>
        <begin position="250"/>
        <end position="499"/>
    </location>
</feature>
<dbReference type="GO" id="GO:0016538">
    <property type="term" value="F:cyclin-dependent protein serine/threonine kinase regulator activity"/>
    <property type="evidence" value="ECO:0007669"/>
    <property type="project" value="InterPro"/>
</dbReference>
<dbReference type="AlphaFoldDB" id="A0AAD9J9S3"/>
<sequence>MPCWYYDKKELRNTPSARDGIDYAIEARYRKEGARFIIDCGTKLGLRYDSCATGVVFFHRFYMFHSFKEFHRYVTAACCLFLAGKTEETPKKCKDLIKTTRSMLTDAQFAVFGEDPKEEVMTLERILLQTIKFDLMVEHPYAYLLKFAKLVKGRGSPADKAKVQKLVQMAWTFINDSMCTTLCLQWEPEVIAVSLMYLATRLNKTEVTDWIGKPPGFKGKWWESLVEDVNQDLLEDVCHQVLDLYQPSQAVKSGQDETPPQQAVRAITGSTTASSSSKRPRSPPPGDTSKSRGATPSKVARDDKRPASPPRSATKEHDRSLKPAHAGSVTKTPRQSSTNSGLSTPGSAPVAPVTTTASNYSQNNPYMSQQMYSSSFMSQEGSQSIQSLVGGKCTYSGASNYSQPPPTQAPPASGPIHPTTSAYTQPPSYPQPTYQTAGYQQPPPQPPSYQQPPPAVTGYSQPNTYTHSYSYPPPTQPSYSTNSQYQTPPPSYNQTYTGQYGTGQQYAASYQYNSQSYQNFTPSQSYQQPQTPQPPPPGLPPHAPPPPSRQTTGLPSIRITGRPS</sequence>
<dbReference type="SMART" id="SM01332">
    <property type="entry name" value="Cyclin_C"/>
    <property type="match status" value="1"/>
</dbReference>
<evidence type="ECO:0000259" key="5">
    <source>
        <dbReference type="SMART" id="SM01332"/>
    </source>
</evidence>
<feature type="compositionally biased region" description="Polar residues" evidence="3">
    <location>
        <begin position="329"/>
        <end position="346"/>
    </location>
</feature>
<feature type="compositionally biased region" description="Pro residues" evidence="3">
    <location>
        <begin position="531"/>
        <end position="548"/>
    </location>
</feature>
<dbReference type="CDD" id="cd20531">
    <property type="entry name" value="CYCLIN_CCNK_rpt2"/>
    <property type="match status" value="1"/>
</dbReference>
<feature type="region of interest" description="Disordered" evidence="3">
    <location>
        <begin position="513"/>
        <end position="564"/>
    </location>
</feature>
<feature type="compositionally biased region" description="Polar residues" evidence="3">
    <location>
        <begin position="250"/>
        <end position="261"/>
    </location>
</feature>
<dbReference type="InterPro" id="IPR006671">
    <property type="entry name" value="Cyclin_N"/>
</dbReference>
<dbReference type="SUPFAM" id="SSF47954">
    <property type="entry name" value="Cyclin-like"/>
    <property type="match status" value="2"/>
</dbReference>
<evidence type="ECO:0000256" key="3">
    <source>
        <dbReference type="SAM" id="MobiDB-lite"/>
    </source>
</evidence>
<dbReference type="InterPro" id="IPR036915">
    <property type="entry name" value="Cyclin-like_sf"/>
</dbReference>
<dbReference type="FunFam" id="1.10.472.10:FF:000021">
    <property type="entry name" value="Cyclin-K (Predicted)"/>
    <property type="match status" value="1"/>
</dbReference>
<feature type="compositionally biased region" description="Pro residues" evidence="3">
    <location>
        <begin position="403"/>
        <end position="413"/>
    </location>
</feature>
<evidence type="ECO:0000256" key="2">
    <source>
        <dbReference type="RuleBase" id="RU000383"/>
    </source>
</evidence>
<evidence type="ECO:0000259" key="4">
    <source>
        <dbReference type="SMART" id="SM00385"/>
    </source>
</evidence>
<evidence type="ECO:0000313" key="6">
    <source>
        <dbReference type="EMBL" id="KAK2148768.1"/>
    </source>
</evidence>
<comment type="similarity">
    <text evidence="2">Belongs to the cyclin family.</text>
</comment>
<comment type="caution">
    <text evidence="6">The sequence shown here is derived from an EMBL/GenBank/DDBJ whole genome shotgun (WGS) entry which is preliminary data.</text>
</comment>
<reference evidence="6" key="1">
    <citation type="journal article" date="2023" name="Mol. Biol. Evol.">
        <title>Third-Generation Sequencing Reveals the Adaptive Role of the Epigenome in Three Deep-Sea Polychaetes.</title>
        <authorList>
            <person name="Perez M."/>
            <person name="Aroh O."/>
            <person name="Sun Y."/>
            <person name="Lan Y."/>
            <person name="Juniper S.K."/>
            <person name="Young C.R."/>
            <person name="Angers B."/>
            <person name="Qian P.Y."/>
        </authorList>
    </citation>
    <scope>NUCLEOTIDE SEQUENCE</scope>
    <source>
        <strain evidence="6">P08H-3</strain>
    </source>
</reference>
<dbReference type="PANTHER" id="PTHR10026">
    <property type="entry name" value="CYCLIN"/>
    <property type="match status" value="1"/>
</dbReference>
<feature type="compositionally biased region" description="Low complexity" evidence="3">
    <location>
        <begin position="366"/>
        <end position="384"/>
    </location>
</feature>
<keyword evidence="1 2" id="KW-0195">Cyclin</keyword>